<feature type="compositionally biased region" description="Polar residues" evidence="1">
    <location>
        <begin position="108"/>
        <end position="124"/>
    </location>
</feature>
<keyword evidence="3" id="KW-1185">Reference proteome</keyword>
<dbReference type="AlphaFoldDB" id="F4RRI6"/>
<feature type="compositionally biased region" description="Low complexity" evidence="1">
    <location>
        <begin position="250"/>
        <end position="261"/>
    </location>
</feature>
<feature type="compositionally biased region" description="Polar residues" evidence="1">
    <location>
        <begin position="262"/>
        <end position="293"/>
    </location>
</feature>
<feature type="region of interest" description="Disordered" evidence="1">
    <location>
        <begin position="614"/>
        <end position="702"/>
    </location>
</feature>
<evidence type="ECO:0000256" key="1">
    <source>
        <dbReference type="SAM" id="MobiDB-lite"/>
    </source>
</evidence>
<feature type="region of interest" description="Disordered" evidence="1">
    <location>
        <begin position="241"/>
        <end position="318"/>
    </location>
</feature>
<feature type="compositionally biased region" description="Polar residues" evidence="1">
    <location>
        <begin position="301"/>
        <end position="313"/>
    </location>
</feature>
<dbReference type="Proteomes" id="UP000001072">
    <property type="component" value="Unassembled WGS sequence"/>
</dbReference>
<dbReference type="VEuPathDB" id="FungiDB:MELLADRAFT_88381"/>
<dbReference type="GeneID" id="18934862"/>
<protein>
    <submittedName>
        <fullName evidence="2">Uncharacterized protein</fullName>
    </submittedName>
</protein>
<feature type="compositionally biased region" description="Basic and acidic residues" evidence="1">
    <location>
        <begin position="655"/>
        <end position="667"/>
    </location>
</feature>
<sequence length="702" mass="75781">MDMLTNNQEDQFDSANQSGQGGSSTNLGTDRSCPGGSSTNLTTHLSQKGQGDLSQTPDIAILLNQANSMNTNSLGSSHAQGDPAITAGPGANQPVTPQGSSVKDLDKSTSNQPSNSEISLSNPPNLDEPNGFFAAKPNSVVESTTKLAKTSLNDQQEQARDTNINQDSSQDISSSHTNSLNRINSVVEATTKSAKTLFNSQQEEASNTNINQNNLHDDKDTFISDRLAYEIEKAGKSLAHSDFSSADTGNINSSSLTNNSNDQVETPSQSHPASTPQANQKSSATVEDTSYQRNIRPRLATSDTPIPSNQHSDAASKPHLLSETLTPAKAASDSTATIPNTIEQATSHSLGSCVLDISEDLNHQEEIQSNHKQSQLTSFDISTLKRDVRARVEVDSTSIQSPQQSSEKKPLYASTAIPIYSKLMAALEEAKLSNCWTAPIAIQLEELASKCMKTGNAIIQKKPLPPKDEVIMIPDNEDEDLLTKYGISLQLFNIDNGQLNPIASTSQNNSTYNVTKGPLGGEENHDRLVDLKNVALENKEILEDNHDTLEVSQTEVIGDKRKGGKDGFAVSTSPNPTCEHQIHNVNDICSEPNQATPTNLPDKQTQESACLYDQACDQDPPNTSDKRTEDSAAINDQDWPALSAEQTEQSPPVDDQARSTLSKERIDNSTPMDNQGNQSNNQITNSEGPVEEDVHQINKRNL</sequence>
<feature type="region of interest" description="Disordered" evidence="1">
    <location>
        <begin position="557"/>
        <end position="577"/>
    </location>
</feature>
<dbReference type="RefSeq" id="XP_007411775.1">
    <property type="nucleotide sequence ID" value="XM_007411713.1"/>
</dbReference>
<feature type="region of interest" description="Disordered" evidence="1">
    <location>
        <begin position="151"/>
        <end position="179"/>
    </location>
</feature>
<evidence type="ECO:0000313" key="2">
    <source>
        <dbReference type="EMBL" id="EGG05022.1"/>
    </source>
</evidence>
<feature type="region of interest" description="Disordered" evidence="1">
    <location>
        <begin position="1"/>
        <end position="57"/>
    </location>
</feature>
<accession>F4RRI6</accession>
<dbReference type="InParanoid" id="F4RRI6"/>
<name>F4RRI6_MELLP</name>
<dbReference type="EMBL" id="GL883115">
    <property type="protein sequence ID" value="EGG05022.1"/>
    <property type="molecule type" value="Genomic_DNA"/>
</dbReference>
<dbReference type="KEGG" id="mlr:MELLADRAFT_88381"/>
<dbReference type="HOGENOM" id="CLU_392818_0_0_1"/>
<feature type="compositionally biased region" description="Polar residues" evidence="1">
    <location>
        <begin position="668"/>
        <end position="687"/>
    </location>
</feature>
<feature type="region of interest" description="Disordered" evidence="1">
    <location>
        <begin position="71"/>
        <end position="134"/>
    </location>
</feature>
<feature type="compositionally biased region" description="Low complexity" evidence="1">
    <location>
        <begin position="163"/>
        <end position="175"/>
    </location>
</feature>
<evidence type="ECO:0000313" key="3">
    <source>
        <dbReference type="Proteomes" id="UP000001072"/>
    </source>
</evidence>
<gene>
    <name evidence="2" type="ORF">MELLADRAFT_88381</name>
</gene>
<organism evidence="3">
    <name type="scientific">Melampsora larici-populina (strain 98AG31 / pathotype 3-4-7)</name>
    <name type="common">Poplar leaf rust fungus</name>
    <dbReference type="NCBI Taxonomy" id="747676"/>
    <lineage>
        <taxon>Eukaryota</taxon>
        <taxon>Fungi</taxon>
        <taxon>Dikarya</taxon>
        <taxon>Basidiomycota</taxon>
        <taxon>Pucciniomycotina</taxon>
        <taxon>Pucciniomycetes</taxon>
        <taxon>Pucciniales</taxon>
        <taxon>Melampsoraceae</taxon>
        <taxon>Melampsora</taxon>
    </lineage>
</organism>
<reference evidence="3" key="1">
    <citation type="journal article" date="2011" name="Proc. Natl. Acad. Sci. U.S.A.">
        <title>Obligate biotrophy features unraveled by the genomic analysis of rust fungi.</title>
        <authorList>
            <person name="Duplessis S."/>
            <person name="Cuomo C.A."/>
            <person name="Lin Y.-C."/>
            <person name="Aerts A."/>
            <person name="Tisserant E."/>
            <person name="Veneault-Fourrey C."/>
            <person name="Joly D.L."/>
            <person name="Hacquard S."/>
            <person name="Amselem J."/>
            <person name="Cantarel B.L."/>
            <person name="Chiu R."/>
            <person name="Coutinho P.M."/>
            <person name="Feau N."/>
            <person name="Field M."/>
            <person name="Frey P."/>
            <person name="Gelhaye E."/>
            <person name="Goldberg J."/>
            <person name="Grabherr M.G."/>
            <person name="Kodira C.D."/>
            <person name="Kohler A."/>
            <person name="Kuees U."/>
            <person name="Lindquist E.A."/>
            <person name="Lucas S.M."/>
            <person name="Mago R."/>
            <person name="Mauceli E."/>
            <person name="Morin E."/>
            <person name="Murat C."/>
            <person name="Pangilinan J.L."/>
            <person name="Park R."/>
            <person name="Pearson M."/>
            <person name="Quesneville H."/>
            <person name="Rouhier N."/>
            <person name="Sakthikumar S."/>
            <person name="Salamov A.A."/>
            <person name="Schmutz J."/>
            <person name="Selles B."/>
            <person name="Shapiro H."/>
            <person name="Tanguay P."/>
            <person name="Tuskan G.A."/>
            <person name="Henrissat B."/>
            <person name="Van de Peer Y."/>
            <person name="Rouze P."/>
            <person name="Ellis J.G."/>
            <person name="Dodds P.N."/>
            <person name="Schein J.E."/>
            <person name="Zhong S."/>
            <person name="Hamelin R.C."/>
            <person name="Grigoriev I.V."/>
            <person name="Szabo L.J."/>
            <person name="Martin F."/>
        </authorList>
    </citation>
    <scope>NUCLEOTIDE SEQUENCE [LARGE SCALE GENOMIC DNA]</scope>
    <source>
        <strain evidence="3">98AG31 / pathotype 3-4-7</strain>
    </source>
</reference>
<proteinExistence type="predicted"/>